<dbReference type="OrthoDB" id="7061375at2"/>
<dbReference type="InterPro" id="IPR011576">
    <property type="entry name" value="Pyridox_Oxase_N"/>
</dbReference>
<accession>A0A1G9CHC8</accession>
<organism evidence="2 3">
    <name type="scientific">Maridesulfovibrio ferrireducens</name>
    <dbReference type="NCBI Taxonomy" id="246191"/>
    <lineage>
        <taxon>Bacteria</taxon>
        <taxon>Pseudomonadati</taxon>
        <taxon>Thermodesulfobacteriota</taxon>
        <taxon>Desulfovibrionia</taxon>
        <taxon>Desulfovibrionales</taxon>
        <taxon>Desulfovibrionaceae</taxon>
        <taxon>Maridesulfovibrio</taxon>
    </lineage>
</organism>
<evidence type="ECO:0000259" key="1">
    <source>
        <dbReference type="Pfam" id="PF01243"/>
    </source>
</evidence>
<sequence length="161" mass="18183">MPNEKDKLETCLELIRNNNILVLSTQGEPYPLSSLMTYANSDDASEIYMISRKNSNKWKNIEKNPQVSLLIDDRDGKLEKRQGEIKALTITGIHTPISSISERADIIELISKENSNIADLFSGPECEIIRIKAESFQLLDGPDKAFIRTKLTKKPLNDFTS</sequence>
<dbReference type="InterPro" id="IPR012349">
    <property type="entry name" value="Split_barrel_FMN-bd"/>
</dbReference>
<dbReference type="RefSeq" id="WP_092158198.1">
    <property type="nucleotide sequence ID" value="NZ_FNGA01000001.1"/>
</dbReference>
<dbReference type="SUPFAM" id="SSF50475">
    <property type="entry name" value="FMN-binding split barrel"/>
    <property type="match status" value="1"/>
</dbReference>
<dbReference type="STRING" id="246191.SAMN05660337_0674"/>
<name>A0A1G9CHC8_9BACT</name>
<dbReference type="Gene3D" id="2.30.110.10">
    <property type="entry name" value="Electron Transport, Fmn-binding Protein, Chain A"/>
    <property type="match status" value="1"/>
</dbReference>
<dbReference type="Pfam" id="PF01243">
    <property type="entry name" value="PNPOx_N"/>
    <property type="match status" value="1"/>
</dbReference>
<feature type="domain" description="Pyridoxamine 5'-phosphate oxidase N-terminal" evidence="1">
    <location>
        <begin position="10"/>
        <end position="106"/>
    </location>
</feature>
<dbReference type="EMBL" id="FNGA01000001">
    <property type="protein sequence ID" value="SDK50976.1"/>
    <property type="molecule type" value="Genomic_DNA"/>
</dbReference>
<proteinExistence type="predicted"/>
<dbReference type="AlphaFoldDB" id="A0A1G9CHC8"/>
<protein>
    <submittedName>
        <fullName evidence="2">Pyridoxamine 5'-phosphate oxidase</fullName>
    </submittedName>
</protein>
<evidence type="ECO:0000313" key="2">
    <source>
        <dbReference type="EMBL" id="SDK50976.1"/>
    </source>
</evidence>
<dbReference type="Proteomes" id="UP000199053">
    <property type="component" value="Unassembled WGS sequence"/>
</dbReference>
<evidence type="ECO:0000313" key="3">
    <source>
        <dbReference type="Proteomes" id="UP000199053"/>
    </source>
</evidence>
<keyword evidence="3" id="KW-1185">Reference proteome</keyword>
<gene>
    <name evidence="2" type="ORF">SAMN05660337_0674</name>
</gene>
<reference evidence="3" key="1">
    <citation type="submission" date="2016-10" db="EMBL/GenBank/DDBJ databases">
        <authorList>
            <person name="Varghese N."/>
            <person name="Submissions S."/>
        </authorList>
    </citation>
    <scope>NUCLEOTIDE SEQUENCE [LARGE SCALE GENOMIC DNA]</scope>
    <source>
        <strain evidence="3">DSM 16995</strain>
    </source>
</reference>